<feature type="transmembrane region" description="Helical" evidence="9">
    <location>
        <begin position="205"/>
        <end position="226"/>
    </location>
</feature>
<dbReference type="SUPFAM" id="SSF55874">
    <property type="entry name" value="ATPase domain of HSP90 chaperone/DNA topoisomerase II/histidine kinase"/>
    <property type="match status" value="1"/>
</dbReference>
<protein>
    <recommendedName>
        <fullName evidence="2">histidine kinase</fullName>
        <ecNumber evidence="2">2.7.13.3</ecNumber>
    </recommendedName>
</protein>
<feature type="domain" description="Putative sensor" evidence="12">
    <location>
        <begin position="85"/>
        <end position="237"/>
    </location>
</feature>
<evidence type="ECO:0000259" key="11">
    <source>
        <dbReference type="Pfam" id="PF07730"/>
    </source>
</evidence>
<organism evidence="13 14">
    <name type="scientific">Nocardiopsis terrae</name>
    <dbReference type="NCBI Taxonomy" id="372655"/>
    <lineage>
        <taxon>Bacteria</taxon>
        <taxon>Bacillati</taxon>
        <taxon>Actinomycetota</taxon>
        <taxon>Actinomycetes</taxon>
        <taxon>Streptosporangiales</taxon>
        <taxon>Nocardiopsidaceae</taxon>
        <taxon>Nocardiopsis</taxon>
    </lineage>
</organism>
<feature type="domain" description="Signal transduction histidine kinase subgroup 3 dimerisation and phosphoacceptor" evidence="11">
    <location>
        <begin position="266"/>
        <end position="330"/>
    </location>
</feature>
<dbReference type="PANTHER" id="PTHR24421">
    <property type="entry name" value="NITRATE/NITRITE SENSOR PROTEIN NARX-RELATED"/>
    <property type="match status" value="1"/>
</dbReference>
<comment type="catalytic activity">
    <reaction evidence="1">
        <text>ATP + protein L-histidine = ADP + protein N-phospho-L-histidine.</text>
        <dbReference type="EC" id="2.7.13.3"/>
    </reaction>
</comment>
<dbReference type="EMBL" id="JADBDY010000001">
    <property type="protein sequence ID" value="MBE1458745.1"/>
    <property type="molecule type" value="Genomic_DNA"/>
</dbReference>
<feature type="transmembrane region" description="Helical" evidence="9">
    <location>
        <begin position="150"/>
        <end position="180"/>
    </location>
</feature>
<feature type="transmembrane region" description="Helical" evidence="9">
    <location>
        <begin position="40"/>
        <end position="62"/>
    </location>
</feature>
<feature type="domain" description="Histidine kinase/HSP90-like ATPase" evidence="10">
    <location>
        <begin position="370"/>
        <end position="453"/>
    </location>
</feature>
<evidence type="ECO:0000256" key="4">
    <source>
        <dbReference type="ARBA" id="ARBA00022679"/>
    </source>
</evidence>
<keyword evidence="4" id="KW-0808">Transferase</keyword>
<evidence type="ECO:0000256" key="8">
    <source>
        <dbReference type="ARBA" id="ARBA00023012"/>
    </source>
</evidence>
<dbReference type="Gene3D" id="3.30.565.10">
    <property type="entry name" value="Histidine kinase-like ATPase, C-terminal domain"/>
    <property type="match status" value="1"/>
</dbReference>
<dbReference type="Gene3D" id="1.20.5.1930">
    <property type="match status" value="1"/>
</dbReference>
<reference evidence="13 14" key="1">
    <citation type="submission" date="2020-10" db="EMBL/GenBank/DDBJ databases">
        <title>Sequencing the genomes of 1000 actinobacteria strains.</title>
        <authorList>
            <person name="Klenk H.-P."/>
        </authorList>
    </citation>
    <scope>NUCLEOTIDE SEQUENCE [LARGE SCALE GENOMIC DNA]</scope>
    <source>
        <strain evidence="13 14">DSM 45157</strain>
    </source>
</reference>
<keyword evidence="8" id="KW-0902">Two-component regulatory system</keyword>
<evidence type="ECO:0000259" key="10">
    <source>
        <dbReference type="Pfam" id="PF02518"/>
    </source>
</evidence>
<dbReference type="RefSeq" id="WP_191269172.1">
    <property type="nucleotide sequence ID" value="NZ_BMXJ01000003.1"/>
</dbReference>
<keyword evidence="6 13" id="KW-0418">Kinase</keyword>
<evidence type="ECO:0000256" key="7">
    <source>
        <dbReference type="ARBA" id="ARBA00022840"/>
    </source>
</evidence>
<dbReference type="InterPro" id="IPR003594">
    <property type="entry name" value="HATPase_dom"/>
</dbReference>
<keyword evidence="9" id="KW-0472">Membrane</keyword>
<dbReference type="PANTHER" id="PTHR24421:SF10">
    <property type="entry name" value="NITRATE_NITRITE SENSOR PROTEIN NARQ"/>
    <property type="match status" value="1"/>
</dbReference>
<evidence type="ECO:0000256" key="6">
    <source>
        <dbReference type="ARBA" id="ARBA00022777"/>
    </source>
</evidence>
<dbReference type="Pfam" id="PF07730">
    <property type="entry name" value="HisKA_3"/>
    <property type="match status" value="1"/>
</dbReference>
<gene>
    <name evidence="13" type="ORF">H4W79_002959</name>
</gene>
<proteinExistence type="predicted"/>
<evidence type="ECO:0000313" key="14">
    <source>
        <dbReference type="Proteomes" id="UP000598217"/>
    </source>
</evidence>
<evidence type="ECO:0000313" key="13">
    <source>
        <dbReference type="EMBL" id="MBE1458745.1"/>
    </source>
</evidence>
<keyword evidence="9" id="KW-1133">Transmembrane helix</keyword>
<dbReference type="InterPro" id="IPR036890">
    <property type="entry name" value="HATPase_C_sf"/>
</dbReference>
<dbReference type="InterPro" id="IPR050482">
    <property type="entry name" value="Sensor_HK_TwoCompSys"/>
</dbReference>
<keyword evidence="7" id="KW-0067">ATP-binding</keyword>
<accession>A0ABR9HIS0</accession>
<dbReference type="InterPro" id="IPR025828">
    <property type="entry name" value="Put_sensor_dom"/>
</dbReference>
<feature type="transmembrane region" description="Helical" evidence="9">
    <location>
        <begin position="82"/>
        <end position="107"/>
    </location>
</feature>
<dbReference type="GO" id="GO:0016301">
    <property type="term" value="F:kinase activity"/>
    <property type="evidence" value="ECO:0007669"/>
    <property type="project" value="UniProtKB-KW"/>
</dbReference>
<keyword evidence="9" id="KW-0812">Transmembrane</keyword>
<dbReference type="InterPro" id="IPR011712">
    <property type="entry name" value="Sig_transdc_His_kin_sub3_dim/P"/>
</dbReference>
<keyword evidence="5" id="KW-0547">Nucleotide-binding</keyword>
<dbReference type="Pfam" id="PF13796">
    <property type="entry name" value="Sensor"/>
    <property type="match status" value="1"/>
</dbReference>
<dbReference type="Proteomes" id="UP000598217">
    <property type="component" value="Unassembled WGS sequence"/>
</dbReference>
<dbReference type="Pfam" id="PF02518">
    <property type="entry name" value="HATPase_c"/>
    <property type="match status" value="1"/>
</dbReference>
<sequence length="457" mass="49171">MSAEPEETTTPPREAAAPRTPLEALRRRCFPRSSWPWRSLAYLASTVVVGAVIAALNTPFTFPLLHLGAVLEEMVRGGSRPSWLLASLLGLGLTLLLLFGPLVAVPVARFERWRLRLVHPPVVGGHRPADGGVLRWLRVRYTEAATWREFAYMLLLVTVLDTISWSVLFLTVGAGVFLLASPGATALGWTVDLFPWSFDDPLRTLPLAGLGLVILLVSPYPVALAAHAHTALARVLLDDRGTDELRSELVEVTRSRARLVDAFEAERRRIERDLHDGAQQQLISLAMQVGLARMDAPPGSDMERALSSVHAQAKEIIGSLREIVHGIHPKILSDRGLPSALPDLADRSAVPVRTRVDLPRRLPAHVEGTAYYVAAESLSNIAKHADATSVRLKAALDGDTLIVETTDDGRGGADPGGGTGLTGLADRVAVVGGRIWLSSPPGGPTRLRAEIPCPASG</sequence>
<evidence type="ECO:0000256" key="5">
    <source>
        <dbReference type="ARBA" id="ARBA00022741"/>
    </source>
</evidence>
<evidence type="ECO:0000256" key="9">
    <source>
        <dbReference type="SAM" id="Phobius"/>
    </source>
</evidence>
<evidence type="ECO:0000259" key="12">
    <source>
        <dbReference type="Pfam" id="PF13796"/>
    </source>
</evidence>
<keyword evidence="14" id="KW-1185">Reference proteome</keyword>
<evidence type="ECO:0000256" key="3">
    <source>
        <dbReference type="ARBA" id="ARBA00022553"/>
    </source>
</evidence>
<dbReference type="EC" id="2.7.13.3" evidence="2"/>
<keyword evidence="3" id="KW-0597">Phosphoprotein</keyword>
<evidence type="ECO:0000256" key="1">
    <source>
        <dbReference type="ARBA" id="ARBA00000085"/>
    </source>
</evidence>
<name>A0ABR9HIS0_9ACTN</name>
<evidence type="ECO:0000256" key="2">
    <source>
        <dbReference type="ARBA" id="ARBA00012438"/>
    </source>
</evidence>
<comment type="caution">
    <text evidence="13">The sequence shown here is derived from an EMBL/GenBank/DDBJ whole genome shotgun (WGS) entry which is preliminary data.</text>
</comment>